<gene>
    <name evidence="1" type="ORF">SAMN05216177_103259</name>
</gene>
<evidence type="ECO:0000313" key="1">
    <source>
        <dbReference type="EMBL" id="SFP52747.1"/>
    </source>
</evidence>
<sequence length="214" mass="24347">MAYETVSDLIKAFREDELDESSSPFWSDSKLVRFANGALTAFAERTKSIIGDGIEVEFAAGEDEVEYPAYIIDVIDAELFLGERSWPIDLRSPAEVRRSRLPTTGRPCVLLANSAVGRMRLVPKPQESGKVVLQAIRRQVKDLAKDSKLVDVNPAHREYLLLFIKHRAYNVKDAEIFDAVKAGQYLAEFNYECQRIYEDELRRRGGARSIRYRG</sequence>
<name>A0A1I5R330_9GAMM</name>
<organism evidence="1 2">
    <name type="scientific">Ectopseudomonas toyotomiensis</name>
    <dbReference type="NCBI Taxonomy" id="554344"/>
    <lineage>
        <taxon>Bacteria</taxon>
        <taxon>Pseudomonadati</taxon>
        <taxon>Pseudomonadota</taxon>
        <taxon>Gammaproteobacteria</taxon>
        <taxon>Pseudomonadales</taxon>
        <taxon>Pseudomonadaceae</taxon>
        <taxon>Ectopseudomonas</taxon>
    </lineage>
</organism>
<dbReference type="Pfam" id="PF24175">
    <property type="entry name" value="SU10_adaptor"/>
    <property type="match status" value="1"/>
</dbReference>
<dbReference type="AlphaFoldDB" id="A0A1I5R330"/>
<keyword evidence="2" id="KW-1185">Reference proteome</keyword>
<dbReference type="EMBL" id="FOXK01000003">
    <property type="protein sequence ID" value="SFP52747.1"/>
    <property type="molecule type" value="Genomic_DNA"/>
</dbReference>
<protein>
    <submittedName>
        <fullName evidence="1">Uncharacterized protein</fullName>
    </submittedName>
</protein>
<dbReference type="OrthoDB" id="6880023at2"/>
<evidence type="ECO:0000313" key="2">
    <source>
        <dbReference type="Proteomes" id="UP000182025"/>
    </source>
</evidence>
<reference evidence="2" key="1">
    <citation type="submission" date="2016-10" db="EMBL/GenBank/DDBJ databases">
        <authorList>
            <person name="Varghese N."/>
            <person name="Submissions S."/>
        </authorList>
    </citation>
    <scope>NUCLEOTIDE SEQUENCE [LARGE SCALE GENOMIC DNA]</scope>
    <source>
        <strain evidence="2">JCM 15604</strain>
    </source>
</reference>
<dbReference type="Proteomes" id="UP000182025">
    <property type="component" value="Unassembled WGS sequence"/>
</dbReference>
<proteinExistence type="predicted"/>
<dbReference type="RefSeq" id="WP_074914212.1">
    <property type="nucleotide sequence ID" value="NZ_FOXK01000003.1"/>
</dbReference>
<accession>A0A1I5R330</accession>
<dbReference type="InterPro" id="IPR056209">
    <property type="entry name" value="SU10_adaptor"/>
</dbReference>